<protein>
    <submittedName>
        <fullName evidence="1">Uncharacterized protein</fullName>
    </submittedName>
</protein>
<dbReference type="InterPro" id="IPR058060">
    <property type="entry name" value="HYC_CC_PP"/>
</dbReference>
<dbReference type="RefSeq" id="WP_205723291.1">
    <property type="nucleotide sequence ID" value="NZ_CP070608.1"/>
</dbReference>
<dbReference type="InterPro" id="IPR058512">
    <property type="entry name" value="DUF8199"/>
</dbReference>
<gene>
    <name evidence="1" type="ORF">JR347_06780</name>
</gene>
<dbReference type="NCBIfam" id="NF047658">
    <property type="entry name" value="HYC_CC_PP"/>
    <property type="match status" value="1"/>
</dbReference>
<proteinExistence type="predicted"/>
<reference evidence="1" key="1">
    <citation type="submission" date="2021-02" db="EMBL/GenBank/DDBJ databases">
        <title>Fulvivirga sp. S481 isolated from sea water.</title>
        <authorList>
            <person name="Bae S.S."/>
            <person name="Baek K."/>
        </authorList>
    </citation>
    <scope>NUCLEOTIDE SEQUENCE</scope>
    <source>
        <strain evidence="1">S481</strain>
    </source>
</reference>
<evidence type="ECO:0000313" key="2">
    <source>
        <dbReference type="Proteomes" id="UP000662783"/>
    </source>
</evidence>
<accession>A0A974WKE2</accession>
<dbReference type="AlphaFoldDB" id="A0A974WKE2"/>
<dbReference type="EMBL" id="CP070608">
    <property type="protein sequence ID" value="QSE98777.1"/>
    <property type="molecule type" value="Genomic_DNA"/>
</dbReference>
<evidence type="ECO:0000313" key="1">
    <source>
        <dbReference type="EMBL" id="QSE98777.1"/>
    </source>
</evidence>
<name>A0A974WKE2_9BACT</name>
<dbReference type="KEGG" id="fuv:JR347_06780"/>
<keyword evidence="2" id="KW-1185">Reference proteome</keyword>
<dbReference type="Pfam" id="PF26622">
    <property type="entry name" value="DUF8199"/>
    <property type="match status" value="1"/>
</dbReference>
<sequence>MTTHYCGGHAVESKLIYGHEKLDCGMPNMDEEHHEDEHSATHYSKAKCCDNKFQYLDTEDSFKSKVQHFINELAPAVPQFLVIPNYIALDVKTPISGDAPPLVDKDILTLHQVFRL</sequence>
<organism evidence="1 2">
    <name type="scientific">Fulvivirga lutea</name>
    <dbReference type="NCBI Taxonomy" id="2810512"/>
    <lineage>
        <taxon>Bacteria</taxon>
        <taxon>Pseudomonadati</taxon>
        <taxon>Bacteroidota</taxon>
        <taxon>Cytophagia</taxon>
        <taxon>Cytophagales</taxon>
        <taxon>Fulvivirgaceae</taxon>
        <taxon>Fulvivirga</taxon>
    </lineage>
</organism>
<dbReference type="Proteomes" id="UP000662783">
    <property type="component" value="Chromosome"/>
</dbReference>